<name>A0ABS2R0L2_9BACI</name>
<dbReference type="PRINTS" id="PR00173">
    <property type="entry name" value="EDTRNSPORT"/>
</dbReference>
<evidence type="ECO:0000256" key="5">
    <source>
        <dbReference type="ARBA" id="ARBA00022989"/>
    </source>
</evidence>
<keyword evidence="3" id="KW-1003">Cell membrane</keyword>
<dbReference type="SUPFAM" id="SSF118215">
    <property type="entry name" value="Proton glutamate symport protein"/>
    <property type="match status" value="1"/>
</dbReference>
<dbReference type="PANTHER" id="PTHR42865:SF7">
    <property type="entry name" value="PROTON_GLUTAMATE-ASPARTATE SYMPORTER"/>
    <property type="match status" value="1"/>
</dbReference>
<sequence>MKCQEVRITNHGNMLPIIFFSVLFGLGITVVGEKGKTVFAFFEGGADAMFWVTNIIMKFCPIRCIFFNWCIGVKIWFRFIDSTWKTNDSCLCNYALFYCCCAWRYREAGLLLIFSTLKLLKDELLLAYSTSSSETVLPKVMHKMEKFRCPKNIVSFVVPTGYSFNLDDSTLYQALATPFIAQIYEMIGLSDHSTPIYIIL</sequence>
<reference evidence="8 9" key="1">
    <citation type="submission" date="2021-01" db="EMBL/GenBank/DDBJ databases">
        <title>Genomic Encyclopedia of Type Strains, Phase IV (KMG-IV): sequencing the most valuable type-strain genomes for metagenomic binning, comparative biology and taxonomic classification.</title>
        <authorList>
            <person name="Goeker M."/>
        </authorList>
    </citation>
    <scope>NUCLEOTIDE SEQUENCE [LARGE SCALE GENOMIC DNA]</scope>
    <source>
        <strain evidence="8 9">DSM 105453</strain>
    </source>
</reference>
<feature type="transmembrane region" description="Helical" evidence="7">
    <location>
        <begin position="12"/>
        <end position="31"/>
    </location>
</feature>
<evidence type="ECO:0000256" key="7">
    <source>
        <dbReference type="SAM" id="Phobius"/>
    </source>
</evidence>
<dbReference type="EMBL" id="JAFBFH010000001">
    <property type="protein sequence ID" value="MBM7713147.1"/>
    <property type="molecule type" value="Genomic_DNA"/>
</dbReference>
<dbReference type="InterPro" id="IPR036458">
    <property type="entry name" value="Na:dicarbo_symporter_sf"/>
</dbReference>
<evidence type="ECO:0000256" key="1">
    <source>
        <dbReference type="ARBA" id="ARBA00004651"/>
    </source>
</evidence>
<evidence type="ECO:0000256" key="4">
    <source>
        <dbReference type="ARBA" id="ARBA00022692"/>
    </source>
</evidence>
<keyword evidence="9" id="KW-1185">Reference proteome</keyword>
<keyword evidence="4 7" id="KW-0812">Transmembrane</keyword>
<protein>
    <submittedName>
        <fullName evidence="8">Na+/H+-dicarboxylate symporter</fullName>
    </submittedName>
</protein>
<accession>A0ABS2R0L2</accession>
<evidence type="ECO:0000256" key="2">
    <source>
        <dbReference type="ARBA" id="ARBA00022448"/>
    </source>
</evidence>
<feature type="transmembrane region" description="Helical" evidence="7">
    <location>
        <begin position="51"/>
        <end position="77"/>
    </location>
</feature>
<keyword evidence="6 7" id="KW-0472">Membrane</keyword>
<proteinExistence type="predicted"/>
<evidence type="ECO:0000313" key="9">
    <source>
        <dbReference type="Proteomes" id="UP000823485"/>
    </source>
</evidence>
<comment type="caution">
    <text evidence="8">The sequence shown here is derived from an EMBL/GenBank/DDBJ whole genome shotgun (WGS) entry which is preliminary data.</text>
</comment>
<keyword evidence="5 7" id="KW-1133">Transmembrane helix</keyword>
<keyword evidence="2" id="KW-0813">Transport</keyword>
<evidence type="ECO:0000256" key="3">
    <source>
        <dbReference type="ARBA" id="ARBA00022475"/>
    </source>
</evidence>
<gene>
    <name evidence="8" type="ORF">JOC94_000113</name>
</gene>
<dbReference type="PANTHER" id="PTHR42865">
    <property type="entry name" value="PROTON/GLUTAMATE-ASPARTATE SYMPORTER"/>
    <property type="match status" value="1"/>
</dbReference>
<dbReference type="Gene3D" id="1.10.3860.10">
    <property type="entry name" value="Sodium:dicarboxylate symporter"/>
    <property type="match status" value="1"/>
</dbReference>
<organism evidence="8 9">
    <name type="scientific">Siminovitchia thermophila</name>
    <dbReference type="NCBI Taxonomy" id="1245522"/>
    <lineage>
        <taxon>Bacteria</taxon>
        <taxon>Bacillati</taxon>
        <taxon>Bacillota</taxon>
        <taxon>Bacilli</taxon>
        <taxon>Bacillales</taxon>
        <taxon>Bacillaceae</taxon>
        <taxon>Siminovitchia</taxon>
    </lineage>
</organism>
<dbReference type="Pfam" id="PF00375">
    <property type="entry name" value="SDF"/>
    <property type="match status" value="1"/>
</dbReference>
<dbReference type="Proteomes" id="UP000823485">
    <property type="component" value="Unassembled WGS sequence"/>
</dbReference>
<dbReference type="InterPro" id="IPR001991">
    <property type="entry name" value="Na-dicarboxylate_symporter"/>
</dbReference>
<evidence type="ECO:0000256" key="6">
    <source>
        <dbReference type="ARBA" id="ARBA00023136"/>
    </source>
</evidence>
<evidence type="ECO:0000313" key="8">
    <source>
        <dbReference type="EMBL" id="MBM7713147.1"/>
    </source>
</evidence>
<comment type="subcellular location">
    <subcellularLocation>
        <location evidence="1">Cell membrane</location>
        <topology evidence="1">Multi-pass membrane protein</topology>
    </subcellularLocation>
</comment>